<dbReference type="AlphaFoldDB" id="A0A645HRY4"/>
<reference evidence="1" key="1">
    <citation type="submission" date="2019-08" db="EMBL/GenBank/DDBJ databases">
        <authorList>
            <person name="Kucharzyk K."/>
            <person name="Murdoch R.W."/>
            <person name="Higgins S."/>
            <person name="Loffler F."/>
        </authorList>
    </citation>
    <scope>NUCLEOTIDE SEQUENCE</scope>
</reference>
<accession>A0A645HRY4</accession>
<proteinExistence type="predicted"/>
<comment type="caution">
    <text evidence="1">The sequence shown here is derived from an EMBL/GenBank/DDBJ whole genome shotgun (WGS) entry which is preliminary data.</text>
</comment>
<protein>
    <submittedName>
        <fullName evidence="1">Uncharacterized protein</fullName>
    </submittedName>
</protein>
<organism evidence="1">
    <name type="scientific">bioreactor metagenome</name>
    <dbReference type="NCBI Taxonomy" id="1076179"/>
    <lineage>
        <taxon>unclassified sequences</taxon>
        <taxon>metagenomes</taxon>
        <taxon>ecological metagenomes</taxon>
    </lineage>
</organism>
<name>A0A645HRY4_9ZZZZ</name>
<gene>
    <name evidence="1" type="ORF">SDC9_188794</name>
</gene>
<sequence length="148" mass="14930">MLITSSLPIRCALAYSNPSKRTFIPKSFMSYLISSPITSRSTGSPISGSLSELIVISASISNGSDIRISPSSRAVPPTSVSLSVLYSVINCCAATTPGLPEGNAGGRSSATVTMPAAAIINAPATIHTGRSLIAAFCLTPSVVGGSGN</sequence>
<evidence type="ECO:0000313" key="1">
    <source>
        <dbReference type="EMBL" id="MPN41252.1"/>
    </source>
</evidence>
<dbReference type="EMBL" id="VSSQ01098180">
    <property type="protein sequence ID" value="MPN41252.1"/>
    <property type="molecule type" value="Genomic_DNA"/>
</dbReference>